<dbReference type="InterPro" id="IPR036259">
    <property type="entry name" value="MFS_trans_sf"/>
</dbReference>
<feature type="transmembrane region" description="Helical" evidence="5">
    <location>
        <begin position="385"/>
        <end position="405"/>
    </location>
</feature>
<proteinExistence type="predicted"/>
<evidence type="ECO:0000256" key="5">
    <source>
        <dbReference type="SAM" id="Phobius"/>
    </source>
</evidence>
<keyword evidence="2 5" id="KW-0812">Transmembrane</keyword>
<sequence>MTALLMLFMAFNFWDKAVLGLAAVPIMEELDLSNSTYGLASSSFYLLFTVTSVLVGLMANKVRSKWVFVVLALLWAVAQLPMLIGATVAALFASRIFMGAAEGPANPLTVHTAQAWFPPERRSLPTALTQIASGLGAITAALILTWVITEHGWRWAFAVTALLSAAWAVVYAILGKDRPVDTHAAPAAPADVREGGESGGGEEARVPYRRILLSPTFLGSLAMTFAAAWCLAVVLAWLVPYFVRIVGYDPSDAGNMVIPPNVVSIVAILVLGALSGRLMARGTADRVPLGVLTGAIVAVGGVFAVLIPHLGDGLWLVCGVSLAAGLPMVAMTSAYNAVGRICPPGQRGAVLGTLYGLYSLGSVSGPYAMGLILDHAPDLATGYDRGFTVLGVIVMAGGLCAALCVNPEGDRRAWAAPAT</sequence>
<name>A0ABU2L7I3_9ACTN</name>
<feature type="domain" description="Major facilitator superfamily (MFS) profile" evidence="6">
    <location>
        <begin position="1"/>
        <end position="409"/>
    </location>
</feature>
<evidence type="ECO:0000256" key="4">
    <source>
        <dbReference type="ARBA" id="ARBA00023136"/>
    </source>
</evidence>
<dbReference type="PANTHER" id="PTHR11662">
    <property type="entry name" value="SOLUTE CARRIER FAMILY 17"/>
    <property type="match status" value="1"/>
</dbReference>
<keyword evidence="3 5" id="KW-1133">Transmembrane helix</keyword>
<keyword evidence="8" id="KW-1185">Reference proteome</keyword>
<protein>
    <submittedName>
        <fullName evidence="7">MFS transporter</fullName>
    </submittedName>
</protein>
<gene>
    <name evidence="7" type="ORF">RM780_11235</name>
</gene>
<feature type="transmembrane region" description="Helical" evidence="5">
    <location>
        <begin position="350"/>
        <end position="373"/>
    </location>
</feature>
<feature type="transmembrane region" description="Helical" evidence="5">
    <location>
        <begin position="287"/>
        <end position="307"/>
    </location>
</feature>
<dbReference type="InterPro" id="IPR020846">
    <property type="entry name" value="MFS_dom"/>
</dbReference>
<dbReference type="Proteomes" id="UP001183388">
    <property type="component" value="Unassembled WGS sequence"/>
</dbReference>
<feature type="transmembrane region" description="Helical" evidence="5">
    <location>
        <begin position="38"/>
        <end position="59"/>
    </location>
</feature>
<feature type="transmembrane region" description="Helical" evidence="5">
    <location>
        <begin position="155"/>
        <end position="174"/>
    </location>
</feature>
<feature type="transmembrane region" description="Helical" evidence="5">
    <location>
        <begin position="217"/>
        <end position="242"/>
    </location>
</feature>
<dbReference type="Gene3D" id="1.20.1250.20">
    <property type="entry name" value="MFS general substrate transporter like domains"/>
    <property type="match status" value="2"/>
</dbReference>
<dbReference type="RefSeq" id="WP_311630481.1">
    <property type="nucleotide sequence ID" value="NZ_JAVREN010000012.1"/>
</dbReference>
<reference evidence="8" key="1">
    <citation type="submission" date="2023-07" db="EMBL/GenBank/DDBJ databases">
        <title>30 novel species of actinomycetes from the DSMZ collection.</title>
        <authorList>
            <person name="Nouioui I."/>
        </authorList>
    </citation>
    <scope>NUCLEOTIDE SEQUENCE [LARGE SCALE GENOMIC DNA]</scope>
    <source>
        <strain evidence="8">DSM 44917</strain>
    </source>
</reference>
<evidence type="ECO:0000313" key="7">
    <source>
        <dbReference type="EMBL" id="MDT0307533.1"/>
    </source>
</evidence>
<comment type="subcellular location">
    <subcellularLocation>
        <location evidence="1">Cell membrane</location>
        <topology evidence="1">Multi-pass membrane protein</topology>
    </subcellularLocation>
</comment>
<dbReference type="PROSITE" id="PS50850">
    <property type="entry name" value="MFS"/>
    <property type="match status" value="1"/>
</dbReference>
<comment type="caution">
    <text evidence="7">The sequence shown here is derived from an EMBL/GenBank/DDBJ whole genome shotgun (WGS) entry which is preliminary data.</text>
</comment>
<evidence type="ECO:0000256" key="3">
    <source>
        <dbReference type="ARBA" id="ARBA00022989"/>
    </source>
</evidence>
<feature type="transmembrane region" description="Helical" evidence="5">
    <location>
        <begin position="66"/>
        <end position="90"/>
    </location>
</feature>
<evidence type="ECO:0000256" key="1">
    <source>
        <dbReference type="ARBA" id="ARBA00004651"/>
    </source>
</evidence>
<dbReference type="SUPFAM" id="SSF103473">
    <property type="entry name" value="MFS general substrate transporter"/>
    <property type="match status" value="1"/>
</dbReference>
<feature type="transmembrane region" description="Helical" evidence="5">
    <location>
        <begin position="313"/>
        <end position="338"/>
    </location>
</feature>
<organism evidence="7 8">
    <name type="scientific">Streptomyces boetiae</name>
    <dbReference type="NCBI Taxonomy" id="3075541"/>
    <lineage>
        <taxon>Bacteria</taxon>
        <taxon>Bacillati</taxon>
        <taxon>Actinomycetota</taxon>
        <taxon>Actinomycetes</taxon>
        <taxon>Kitasatosporales</taxon>
        <taxon>Streptomycetaceae</taxon>
        <taxon>Streptomyces</taxon>
    </lineage>
</organism>
<dbReference type="EMBL" id="JAVREN010000012">
    <property type="protein sequence ID" value="MDT0307533.1"/>
    <property type="molecule type" value="Genomic_DNA"/>
</dbReference>
<dbReference type="InterPro" id="IPR011701">
    <property type="entry name" value="MFS"/>
</dbReference>
<dbReference type="Pfam" id="PF07690">
    <property type="entry name" value="MFS_1"/>
    <property type="match status" value="1"/>
</dbReference>
<accession>A0ABU2L7I3</accession>
<dbReference type="PANTHER" id="PTHR11662:SF450">
    <property type="entry name" value="BLR1003 PROTEIN"/>
    <property type="match status" value="1"/>
</dbReference>
<dbReference type="InterPro" id="IPR050382">
    <property type="entry name" value="MFS_Na/Anion_cotransporter"/>
</dbReference>
<feature type="transmembrane region" description="Helical" evidence="5">
    <location>
        <begin position="262"/>
        <end position="280"/>
    </location>
</feature>
<keyword evidence="4 5" id="KW-0472">Membrane</keyword>
<evidence type="ECO:0000313" key="8">
    <source>
        <dbReference type="Proteomes" id="UP001183388"/>
    </source>
</evidence>
<evidence type="ECO:0000256" key="2">
    <source>
        <dbReference type="ARBA" id="ARBA00022692"/>
    </source>
</evidence>
<evidence type="ECO:0000259" key="6">
    <source>
        <dbReference type="PROSITE" id="PS50850"/>
    </source>
</evidence>